<keyword evidence="4" id="KW-1185">Reference proteome</keyword>
<dbReference type="EMBL" id="JACHHR010000002">
    <property type="protein sequence ID" value="MBB5211709.1"/>
    <property type="molecule type" value="Genomic_DNA"/>
</dbReference>
<dbReference type="InterPro" id="IPR046474">
    <property type="entry name" value="DUF6795"/>
</dbReference>
<reference evidence="3 4" key="1">
    <citation type="submission" date="2020-01" db="EMBL/GenBank/DDBJ databases">
        <title>The possibility of degradation of plastic by Microbulbifer hydrolyticus IRE-31.</title>
        <authorList>
            <person name="Liu L."/>
        </authorList>
    </citation>
    <scope>NUCLEOTIDE SEQUENCE [LARGE SCALE GENOMIC DNA]</scope>
    <source>
        <strain evidence="3 4">IRE-31</strain>
    </source>
</reference>
<dbReference type="Proteomes" id="UP000464675">
    <property type="component" value="Chromosome"/>
</dbReference>
<protein>
    <submittedName>
        <fullName evidence="3">Carboxypeptidase regulatory-like domain-containing protein</fullName>
    </submittedName>
</protein>
<sequence>MSIFDAGKVCTFSPISGVVLYEGKPVAGARIVRTTDYQKKSQDEAVTDGNGYFEMPGIYERHIVNFLPQEFVVGQLINVSFNDKEYKIWSGVKRKWEENAESRGKPLVVTCELTQEDEVINVDRQPFIAKCKWDVDPNIKADIF</sequence>
<name>A0A6P1TA95_9GAMM</name>
<evidence type="ECO:0000313" key="3">
    <source>
        <dbReference type="EMBL" id="QHQ37562.1"/>
    </source>
</evidence>
<dbReference type="Pfam" id="PF20598">
    <property type="entry name" value="DUF6795"/>
    <property type="match status" value="1"/>
</dbReference>
<dbReference type="Proteomes" id="UP000563601">
    <property type="component" value="Unassembled WGS sequence"/>
</dbReference>
<evidence type="ECO:0000313" key="2">
    <source>
        <dbReference type="EMBL" id="MBB5211709.1"/>
    </source>
</evidence>
<proteinExistence type="predicted"/>
<dbReference type="AlphaFoldDB" id="A0A6P1TA95"/>
<feature type="domain" description="DUF6795" evidence="1">
    <location>
        <begin position="15"/>
        <end position="116"/>
    </location>
</feature>
<organism evidence="2 5">
    <name type="scientific">Microbulbifer hydrolyticus</name>
    <dbReference type="NCBI Taxonomy" id="48074"/>
    <lineage>
        <taxon>Bacteria</taxon>
        <taxon>Pseudomonadati</taxon>
        <taxon>Pseudomonadota</taxon>
        <taxon>Gammaproteobacteria</taxon>
        <taxon>Cellvibrionales</taxon>
        <taxon>Microbulbiferaceae</taxon>
        <taxon>Microbulbifer</taxon>
    </lineage>
</organism>
<evidence type="ECO:0000313" key="4">
    <source>
        <dbReference type="Proteomes" id="UP000464675"/>
    </source>
</evidence>
<dbReference type="EMBL" id="CP047491">
    <property type="protein sequence ID" value="QHQ37562.1"/>
    <property type="molecule type" value="Genomic_DNA"/>
</dbReference>
<evidence type="ECO:0000313" key="5">
    <source>
        <dbReference type="Proteomes" id="UP000563601"/>
    </source>
</evidence>
<dbReference type="RefSeq" id="WP_161856901.1">
    <property type="nucleotide sequence ID" value="NZ_CP047491.1"/>
</dbReference>
<reference evidence="2 5" key="2">
    <citation type="submission" date="2020-08" db="EMBL/GenBank/DDBJ databases">
        <title>Genomic Encyclopedia of Type Strains, Phase IV (KMG-IV): sequencing the most valuable type-strain genomes for metagenomic binning, comparative biology and taxonomic classification.</title>
        <authorList>
            <person name="Goeker M."/>
        </authorList>
    </citation>
    <scope>NUCLEOTIDE SEQUENCE [LARGE SCALE GENOMIC DNA]</scope>
    <source>
        <strain evidence="2 5">DSM 11525</strain>
    </source>
</reference>
<accession>A0A6P1TA95</accession>
<dbReference type="OrthoDB" id="7067959at2"/>
<gene>
    <name evidence="3" type="ORF">GTQ55_00270</name>
    <name evidence="2" type="ORF">HNQ53_001927</name>
</gene>
<evidence type="ECO:0000259" key="1">
    <source>
        <dbReference type="Pfam" id="PF20598"/>
    </source>
</evidence>